<evidence type="ECO:0000313" key="4">
    <source>
        <dbReference type="Proteomes" id="UP000808337"/>
    </source>
</evidence>
<dbReference type="Pfam" id="PF13573">
    <property type="entry name" value="SprB"/>
    <property type="match status" value="1"/>
</dbReference>
<dbReference type="AlphaFoldDB" id="A0A9D7STS7"/>
<dbReference type="InterPro" id="IPR050330">
    <property type="entry name" value="Bact_OuterMem_StrucFunc"/>
</dbReference>
<dbReference type="GO" id="GO:0016020">
    <property type="term" value="C:membrane"/>
    <property type="evidence" value="ECO:0007669"/>
    <property type="project" value="UniProtKB-UniRule"/>
</dbReference>
<dbReference type="InterPro" id="IPR036737">
    <property type="entry name" value="OmpA-like_sf"/>
</dbReference>
<protein>
    <submittedName>
        <fullName evidence="3">OmpA family protein</fullName>
    </submittedName>
</protein>
<name>A0A9D7STS7_9BACT</name>
<dbReference type="Gene3D" id="2.130.10.10">
    <property type="entry name" value="YVTN repeat-like/Quinoprotein amine dehydrogenase"/>
    <property type="match status" value="1"/>
</dbReference>
<organism evidence="3 4">
    <name type="scientific">Candidatus Opimibacter skivensis</name>
    <dbReference type="NCBI Taxonomy" id="2982028"/>
    <lineage>
        <taxon>Bacteria</taxon>
        <taxon>Pseudomonadati</taxon>
        <taxon>Bacteroidota</taxon>
        <taxon>Saprospiria</taxon>
        <taxon>Saprospirales</taxon>
        <taxon>Saprospiraceae</taxon>
        <taxon>Candidatus Opimibacter</taxon>
    </lineage>
</organism>
<dbReference type="CDD" id="cd07185">
    <property type="entry name" value="OmpA_C-like"/>
    <property type="match status" value="1"/>
</dbReference>
<dbReference type="Pfam" id="PF00691">
    <property type="entry name" value="OmpA"/>
    <property type="match status" value="1"/>
</dbReference>
<dbReference type="EMBL" id="JADKGY010000008">
    <property type="protein sequence ID" value="MBK9982952.1"/>
    <property type="molecule type" value="Genomic_DNA"/>
</dbReference>
<gene>
    <name evidence="3" type="ORF">IPP15_11115</name>
</gene>
<dbReference type="PROSITE" id="PS51123">
    <property type="entry name" value="OMPA_2"/>
    <property type="match status" value="1"/>
</dbReference>
<dbReference type="Gene3D" id="2.60.40.740">
    <property type="match status" value="1"/>
</dbReference>
<reference evidence="3 4" key="1">
    <citation type="submission" date="2020-10" db="EMBL/GenBank/DDBJ databases">
        <title>Connecting structure to function with the recovery of over 1000 high-quality activated sludge metagenome-assembled genomes encoding full-length rRNA genes using long-read sequencing.</title>
        <authorList>
            <person name="Singleton C.M."/>
            <person name="Petriglieri F."/>
            <person name="Kristensen J.M."/>
            <person name="Kirkegaard R.H."/>
            <person name="Michaelsen T.Y."/>
            <person name="Andersen M.H."/>
            <person name="Karst S.M."/>
            <person name="Dueholm M.S."/>
            <person name="Nielsen P.H."/>
            <person name="Albertsen M."/>
        </authorList>
    </citation>
    <scope>NUCLEOTIDE SEQUENCE [LARGE SCALE GENOMIC DNA]</scope>
    <source>
        <strain evidence="3">Ribe_18-Q3-R11-54_MAXAC.273</strain>
    </source>
</reference>
<evidence type="ECO:0000313" key="3">
    <source>
        <dbReference type="EMBL" id="MBK9982952.1"/>
    </source>
</evidence>
<dbReference type="Gene3D" id="3.30.1330.60">
    <property type="entry name" value="OmpA-like domain"/>
    <property type="match status" value="1"/>
</dbReference>
<proteinExistence type="predicted"/>
<accession>A0A9D7STS7</accession>
<dbReference type="SUPFAM" id="SSF103088">
    <property type="entry name" value="OmpA-like"/>
    <property type="match status" value="1"/>
</dbReference>
<dbReference type="PRINTS" id="PR01023">
    <property type="entry name" value="NAFLGMOTY"/>
</dbReference>
<dbReference type="PANTHER" id="PTHR30329">
    <property type="entry name" value="STATOR ELEMENT OF FLAGELLAR MOTOR COMPLEX"/>
    <property type="match status" value="1"/>
</dbReference>
<feature type="domain" description="OmpA-like" evidence="2">
    <location>
        <begin position="476"/>
        <end position="592"/>
    </location>
</feature>
<keyword evidence="1" id="KW-0472">Membrane</keyword>
<evidence type="ECO:0000259" key="2">
    <source>
        <dbReference type="PROSITE" id="PS51123"/>
    </source>
</evidence>
<dbReference type="InterPro" id="IPR025667">
    <property type="entry name" value="SprB_repeat"/>
</dbReference>
<dbReference type="PANTHER" id="PTHR30329:SF21">
    <property type="entry name" value="LIPOPROTEIN YIAD-RELATED"/>
    <property type="match status" value="1"/>
</dbReference>
<dbReference type="Proteomes" id="UP000808337">
    <property type="component" value="Unassembled WGS sequence"/>
</dbReference>
<evidence type="ECO:0000256" key="1">
    <source>
        <dbReference type="PROSITE-ProRule" id="PRU00473"/>
    </source>
</evidence>
<sequence length="592" mass="64396">MKHIKYIFLATFCIAQVSTLCSQQLKAVQRIEGIPAHTAYRAITHDNSGNIYVATSADVFMIPSNSNKAQPMSAGSHIMDIDWSNDSGLIMLVDDGSVRFTASGKVLMLDQKVEAICMDVSKSTIWVGTSNGVYTLSIPQEKILKHYTTDDGVLLSNKINFIHTDPFNVRWIGTDLGVVRVSGKKWKLYEPEQAITAITSTSEGAWMAASQNMWLVDSYNRWYPIEAWKDLVQGKVRALSSDGQGLIYIASDVLVKYDPYKEKIISMNRDGASEPMMLLAQGPGKNVWIAGDLGMAKIIEDTTVIAAPVVASDELAATVEVKSTPVCIGMLTGHVSVKASGGKPPYSYKWSYQGSTEQEITGLPPGLYQVTLTDGSGKSTHASGIVSASPEISATVKSEANSSDKLAADGKAILKVIGGAEPFQILWNNGETALEATTLTEGLHTVRIVDANGCIANGNVTIEAEKVLKSLDISKLTLGETIRVDKLYFAADSSTIQPTSYGVLEEIYEFLKNNDKVIIEIGGHTNSLPEDEYCDRLSTERAKNIAVYLYGRGIPQAQISYKGYGKRQPIASNQTVDGRRKNQRVEIKIVSL</sequence>
<comment type="caution">
    <text evidence="3">The sequence shown here is derived from an EMBL/GenBank/DDBJ whole genome shotgun (WGS) entry which is preliminary data.</text>
</comment>
<dbReference type="InterPro" id="IPR006665">
    <property type="entry name" value="OmpA-like"/>
</dbReference>
<dbReference type="InterPro" id="IPR015943">
    <property type="entry name" value="WD40/YVTN_repeat-like_dom_sf"/>
</dbReference>
<dbReference type="SUPFAM" id="SSF63829">
    <property type="entry name" value="Calcium-dependent phosphotriesterase"/>
    <property type="match status" value="1"/>
</dbReference>